<evidence type="ECO:0000256" key="2">
    <source>
        <dbReference type="ARBA" id="ARBA00010876"/>
    </source>
</evidence>
<gene>
    <name evidence="8" type="primary">rluC</name>
    <name evidence="8" type="ORF">ERS852502_01768</name>
</gene>
<accession>A0A174ZLV9</accession>
<protein>
    <recommendedName>
        <fullName evidence="6">Pseudouridine synthase</fullName>
        <ecNumber evidence="6">5.4.99.-</ecNumber>
    </recommendedName>
</protein>
<dbReference type="OrthoDB" id="9773999at2"/>
<evidence type="ECO:0000256" key="5">
    <source>
        <dbReference type="PROSITE-ProRule" id="PRU00182"/>
    </source>
</evidence>
<dbReference type="InterPro" id="IPR006145">
    <property type="entry name" value="PsdUridine_synth_RsuA/RluA"/>
</dbReference>
<organism evidence="8 9">
    <name type="scientific">[Ruminococcus] torques</name>
    <dbReference type="NCBI Taxonomy" id="33039"/>
    <lineage>
        <taxon>Bacteria</taxon>
        <taxon>Bacillati</taxon>
        <taxon>Bacillota</taxon>
        <taxon>Clostridia</taxon>
        <taxon>Lachnospirales</taxon>
        <taxon>Lachnospiraceae</taxon>
        <taxon>Mediterraneibacter</taxon>
    </lineage>
</organism>
<keyword evidence="5" id="KW-0694">RNA-binding</keyword>
<dbReference type="Pfam" id="PF00849">
    <property type="entry name" value="PseudoU_synth_2"/>
    <property type="match status" value="1"/>
</dbReference>
<keyword evidence="3 6" id="KW-0413">Isomerase</keyword>
<evidence type="ECO:0000256" key="6">
    <source>
        <dbReference type="RuleBase" id="RU362028"/>
    </source>
</evidence>
<comment type="function">
    <text evidence="6">Responsible for synthesis of pseudouridine from uracil.</text>
</comment>
<sequence length="342" mass="38838">MREISIQKNEAGQRMDKFLAKYLNKAPKSFFYKMMRKKNITLNGKKAVGNEQLKQGDVIKLFLAEETIENFIDHSQFSKEKASSARKQTAGKKVQLDILYEDEAAVFINKPVGMLSQKASPTDTSLVEYFIDYLLENGKITEEELHTFHPSVCNRLDRNTSGIVAAGKTLQALQGLSEMFRDRTLKKYYLCLVKGQVKENQRIHGYLVKNEKTNKVTVSQKKPAEQTKDGKEASAIHTEYKVLARNRETTLLEVYLITGKTHQIRAHLASIGHPIAGDYKYGNRSFNDALKKKYGLRSQLLHAYRLEFPENCEGDIKQLSGKILKAPVPALFEQICKAQGVM</sequence>
<dbReference type="InterPro" id="IPR050188">
    <property type="entry name" value="RluA_PseudoU_synthase"/>
</dbReference>
<evidence type="ECO:0000313" key="8">
    <source>
        <dbReference type="EMBL" id="CUQ88393.1"/>
    </source>
</evidence>
<dbReference type="InterPro" id="IPR006225">
    <property type="entry name" value="PsdUridine_synth_RluC/D"/>
</dbReference>
<dbReference type="GO" id="GO:0120159">
    <property type="term" value="F:rRNA pseudouridine synthase activity"/>
    <property type="evidence" value="ECO:0007669"/>
    <property type="project" value="UniProtKB-ARBA"/>
</dbReference>
<feature type="active site" evidence="4">
    <location>
        <position position="157"/>
    </location>
</feature>
<dbReference type="SUPFAM" id="SSF55120">
    <property type="entry name" value="Pseudouridine synthase"/>
    <property type="match status" value="1"/>
</dbReference>
<dbReference type="InterPro" id="IPR020103">
    <property type="entry name" value="PsdUridine_synth_cat_dom_sf"/>
</dbReference>
<dbReference type="SMART" id="SM00363">
    <property type="entry name" value="S4"/>
    <property type="match status" value="1"/>
</dbReference>
<dbReference type="Gene3D" id="3.10.290.10">
    <property type="entry name" value="RNA-binding S4 domain"/>
    <property type="match status" value="1"/>
</dbReference>
<dbReference type="EMBL" id="CZBX01000007">
    <property type="protein sequence ID" value="CUQ88393.1"/>
    <property type="molecule type" value="Genomic_DNA"/>
</dbReference>
<dbReference type="PANTHER" id="PTHR21600:SF83">
    <property type="entry name" value="PSEUDOURIDYLATE SYNTHASE RPUSD4, MITOCHONDRIAL"/>
    <property type="match status" value="1"/>
</dbReference>
<dbReference type="Proteomes" id="UP000078383">
    <property type="component" value="Unassembled WGS sequence"/>
</dbReference>
<dbReference type="PROSITE" id="PS50889">
    <property type="entry name" value="S4"/>
    <property type="match status" value="1"/>
</dbReference>
<evidence type="ECO:0000313" key="9">
    <source>
        <dbReference type="Proteomes" id="UP000078383"/>
    </source>
</evidence>
<proteinExistence type="inferred from homology"/>
<evidence type="ECO:0000256" key="1">
    <source>
        <dbReference type="ARBA" id="ARBA00000073"/>
    </source>
</evidence>
<evidence type="ECO:0000256" key="4">
    <source>
        <dbReference type="PIRSR" id="PIRSR606225-1"/>
    </source>
</evidence>
<reference evidence="8 9" key="1">
    <citation type="submission" date="2015-09" db="EMBL/GenBank/DDBJ databases">
        <authorList>
            <consortium name="Pathogen Informatics"/>
        </authorList>
    </citation>
    <scope>NUCLEOTIDE SEQUENCE [LARGE SCALE GENOMIC DNA]</scope>
    <source>
        <strain evidence="8 9">2789STDY5834889</strain>
    </source>
</reference>
<dbReference type="InterPro" id="IPR002942">
    <property type="entry name" value="S4_RNA-bd"/>
</dbReference>
<dbReference type="RefSeq" id="WP_055172557.1">
    <property type="nucleotide sequence ID" value="NZ_CZBX01000007.1"/>
</dbReference>
<dbReference type="AlphaFoldDB" id="A0A174ZLV9"/>
<dbReference type="GO" id="GO:0003723">
    <property type="term" value="F:RNA binding"/>
    <property type="evidence" value="ECO:0007669"/>
    <property type="project" value="UniProtKB-KW"/>
</dbReference>
<feature type="domain" description="RNA-binding S4" evidence="7">
    <location>
        <begin position="13"/>
        <end position="73"/>
    </location>
</feature>
<comment type="catalytic activity">
    <reaction evidence="1 6">
        <text>a uridine in RNA = a pseudouridine in RNA</text>
        <dbReference type="Rhea" id="RHEA:48348"/>
        <dbReference type="Rhea" id="RHEA-COMP:12068"/>
        <dbReference type="Rhea" id="RHEA-COMP:12069"/>
        <dbReference type="ChEBI" id="CHEBI:65314"/>
        <dbReference type="ChEBI" id="CHEBI:65315"/>
    </reaction>
</comment>
<evidence type="ECO:0000256" key="3">
    <source>
        <dbReference type="ARBA" id="ARBA00023235"/>
    </source>
</evidence>
<dbReference type="Gene3D" id="3.30.2350.10">
    <property type="entry name" value="Pseudouridine synthase"/>
    <property type="match status" value="1"/>
</dbReference>
<dbReference type="GO" id="GO:0000455">
    <property type="term" value="P:enzyme-directed rRNA pseudouridine synthesis"/>
    <property type="evidence" value="ECO:0007669"/>
    <property type="project" value="UniProtKB-ARBA"/>
</dbReference>
<dbReference type="CDD" id="cd02869">
    <property type="entry name" value="PseudoU_synth_RluA_like"/>
    <property type="match status" value="1"/>
</dbReference>
<name>A0A174ZLV9_9FIRM</name>
<dbReference type="NCBIfam" id="TIGR00005">
    <property type="entry name" value="rluA_subfam"/>
    <property type="match status" value="1"/>
</dbReference>
<evidence type="ECO:0000259" key="7">
    <source>
        <dbReference type="SMART" id="SM00363"/>
    </source>
</evidence>
<dbReference type="CDD" id="cd00165">
    <property type="entry name" value="S4"/>
    <property type="match status" value="1"/>
</dbReference>
<dbReference type="InterPro" id="IPR036986">
    <property type="entry name" value="S4_RNA-bd_sf"/>
</dbReference>
<comment type="similarity">
    <text evidence="2 6">Belongs to the pseudouridine synthase RluA family.</text>
</comment>
<dbReference type="EC" id="5.4.99.-" evidence="6"/>
<dbReference type="PANTHER" id="PTHR21600">
    <property type="entry name" value="MITOCHONDRIAL RNA PSEUDOURIDINE SYNTHASE"/>
    <property type="match status" value="1"/>
</dbReference>